<gene>
    <name evidence="2" type="primary">dinD</name>
    <name evidence="2" type="ORF">GCM10007423_27610</name>
</gene>
<name>A0ABQ1YSS3_9BACT</name>
<keyword evidence="3" id="KW-1185">Reference proteome</keyword>
<dbReference type="EMBL" id="BMIA01000002">
    <property type="protein sequence ID" value="GGH35756.1"/>
    <property type="molecule type" value="Genomic_DNA"/>
</dbReference>
<feature type="domain" description="Bro-N" evidence="1">
    <location>
        <begin position="13"/>
        <end position="104"/>
    </location>
</feature>
<proteinExistence type="predicted"/>
<dbReference type="Pfam" id="PF02498">
    <property type="entry name" value="Bro-N"/>
    <property type="match status" value="1"/>
</dbReference>
<sequence>MTSQQGPSLFEQIRKSDDNGNEFWSARDLAKVLEYTEYRNFKPVIKKAKEACQQSGQLVDNHFVHLHEMVVIGSGANRELESAKLSRYACYLIVQNADPAKEVVALGQTYFAVQTRLQEIRQMEEYNQLNTEYEKRIFLRGELTRNNLLLAEAAKTAGVIEPIDYAIFQNHGYMGLYGGLDAKSIREKKGLKKSQNLPDHMGSSELAANVFRATQTDDKLRRENIVGRDKANQTHFEVGAKVRQTIQELGGTMPEHLPIVENIKKLDRGKKRLK</sequence>
<comment type="caution">
    <text evidence="2">The sequence shown here is derived from an EMBL/GenBank/DDBJ whole genome shotgun (WGS) entry which is preliminary data.</text>
</comment>
<dbReference type="RefSeq" id="WP_188932994.1">
    <property type="nucleotide sequence ID" value="NZ_BMIA01000002.1"/>
</dbReference>
<dbReference type="NCBIfam" id="NF008573">
    <property type="entry name" value="PRK11525.1"/>
    <property type="match status" value="1"/>
</dbReference>
<evidence type="ECO:0000259" key="1">
    <source>
        <dbReference type="Pfam" id="PF02498"/>
    </source>
</evidence>
<dbReference type="InterPro" id="IPR003497">
    <property type="entry name" value="BRO_N_domain"/>
</dbReference>
<reference evidence="3" key="1">
    <citation type="journal article" date="2019" name="Int. J. Syst. Evol. Microbiol.">
        <title>The Global Catalogue of Microorganisms (GCM) 10K type strain sequencing project: providing services to taxonomists for standard genome sequencing and annotation.</title>
        <authorList>
            <consortium name="The Broad Institute Genomics Platform"/>
            <consortium name="The Broad Institute Genome Sequencing Center for Infectious Disease"/>
            <person name="Wu L."/>
            <person name="Ma J."/>
        </authorList>
    </citation>
    <scope>NUCLEOTIDE SEQUENCE [LARGE SCALE GENOMIC DNA]</scope>
    <source>
        <strain evidence="3">CGMCC 1.15288</strain>
    </source>
</reference>
<evidence type="ECO:0000313" key="3">
    <source>
        <dbReference type="Proteomes" id="UP000600214"/>
    </source>
</evidence>
<dbReference type="Proteomes" id="UP000600214">
    <property type="component" value="Unassembled WGS sequence"/>
</dbReference>
<organism evidence="2 3">
    <name type="scientific">Dyadobacter endophyticus</name>
    <dbReference type="NCBI Taxonomy" id="1749036"/>
    <lineage>
        <taxon>Bacteria</taxon>
        <taxon>Pseudomonadati</taxon>
        <taxon>Bacteroidota</taxon>
        <taxon>Cytophagia</taxon>
        <taxon>Cytophagales</taxon>
        <taxon>Spirosomataceae</taxon>
        <taxon>Dyadobacter</taxon>
    </lineage>
</organism>
<protein>
    <submittedName>
        <fullName evidence="2">DNA damage-inducible protein D</fullName>
    </submittedName>
</protein>
<accession>A0ABQ1YSS3</accession>
<evidence type="ECO:0000313" key="2">
    <source>
        <dbReference type="EMBL" id="GGH35756.1"/>
    </source>
</evidence>